<accession>A0A7N2LMR8</accession>
<dbReference type="InterPro" id="IPR008271">
    <property type="entry name" value="Ser/Thr_kinase_AS"/>
</dbReference>
<keyword evidence="8" id="KW-0067">ATP-binding</keyword>
<dbReference type="Gramene" id="QL05p018214:mrna">
    <property type="protein sequence ID" value="QL05p018214:mrna"/>
    <property type="gene ID" value="QL05p018214"/>
</dbReference>
<evidence type="ECO:0000256" key="2">
    <source>
        <dbReference type="ARBA" id="ARBA00022527"/>
    </source>
</evidence>
<dbReference type="PANTHER" id="PTHR45631:SF212">
    <property type="entry name" value="PROTEIN KINASE DOMAIN-CONTAINING PROTEIN"/>
    <property type="match status" value="1"/>
</dbReference>
<dbReference type="OMA" id="MAHERVQ"/>
<feature type="domain" description="Protein kinase" evidence="12">
    <location>
        <begin position="1"/>
        <end position="193"/>
    </location>
</feature>
<dbReference type="PANTHER" id="PTHR45631">
    <property type="entry name" value="OS07G0107800 PROTEIN-RELATED"/>
    <property type="match status" value="1"/>
</dbReference>
<keyword evidence="9" id="KW-1133">Transmembrane helix</keyword>
<dbReference type="EnsemblPlants" id="QL05p018214:mrna">
    <property type="protein sequence ID" value="QL05p018214:mrna"/>
    <property type="gene ID" value="QL05p018214"/>
</dbReference>
<evidence type="ECO:0000256" key="5">
    <source>
        <dbReference type="ARBA" id="ARBA00022692"/>
    </source>
</evidence>
<dbReference type="EMBL" id="LRBV02000005">
    <property type="status" value="NOT_ANNOTATED_CDS"/>
    <property type="molecule type" value="Genomic_DNA"/>
</dbReference>
<keyword evidence="3" id="KW-0597">Phosphoprotein</keyword>
<proteinExistence type="predicted"/>
<evidence type="ECO:0000256" key="8">
    <source>
        <dbReference type="ARBA" id="ARBA00022840"/>
    </source>
</evidence>
<keyword evidence="4" id="KW-0808">Transferase</keyword>
<dbReference type="Gene3D" id="1.10.510.10">
    <property type="entry name" value="Transferase(Phosphotransferase) domain 1"/>
    <property type="match status" value="1"/>
</dbReference>
<keyword evidence="5" id="KW-0812">Transmembrane</keyword>
<dbReference type="InterPro" id="IPR000719">
    <property type="entry name" value="Prot_kinase_dom"/>
</dbReference>
<dbReference type="SMART" id="SM00220">
    <property type="entry name" value="S_TKc"/>
    <property type="match status" value="1"/>
</dbReference>
<keyword evidence="10" id="KW-0472">Membrane</keyword>
<sequence length="225" mass="25029">MNVLNWNQRIQIAVDTAQGLEYLHNGCKPTIVHRDLKTTNILLNENMEGKIADFGLSRTFAAESDSHVSTRPAGTLGYLDPEFQASGNFNKKSDVYSYGIVLFELITGRPAIIKGPEENTHILDWVYPIIESGDIQNIIDARLHGEFHKNSAWKAVEIAMSCVPPVAIQRPDMSQVLVEIKECLTLEMAHERVQNKTTSNSQLVAASLELESDIAAHAMCSWPNI</sequence>
<dbReference type="InterPro" id="IPR001245">
    <property type="entry name" value="Ser-Thr/Tyr_kinase_cat_dom"/>
</dbReference>
<dbReference type="Proteomes" id="UP000594261">
    <property type="component" value="Chromosome 5"/>
</dbReference>
<evidence type="ECO:0000256" key="10">
    <source>
        <dbReference type="ARBA" id="ARBA00023136"/>
    </source>
</evidence>
<dbReference type="GO" id="GO:0004674">
    <property type="term" value="F:protein serine/threonine kinase activity"/>
    <property type="evidence" value="ECO:0007669"/>
    <property type="project" value="UniProtKB-KW"/>
</dbReference>
<keyword evidence="2" id="KW-0723">Serine/threonine-protein kinase</keyword>
<dbReference type="PROSITE" id="PS50011">
    <property type="entry name" value="PROTEIN_KINASE_DOM"/>
    <property type="match status" value="1"/>
</dbReference>
<evidence type="ECO:0000256" key="3">
    <source>
        <dbReference type="ARBA" id="ARBA00022553"/>
    </source>
</evidence>
<evidence type="ECO:0000259" key="12">
    <source>
        <dbReference type="PROSITE" id="PS50011"/>
    </source>
</evidence>
<reference evidence="13 14" key="1">
    <citation type="journal article" date="2016" name="G3 (Bethesda)">
        <title>First Draft Assembly and Annotation of the Genome of a California Endemic Oak Quercus lobata Nee (Fagaceae).</title>
        <authorList>
            <person name="Sork V.L."/>
            <person name="Fitz-Gibbon S.T."/>
            <person name="Puiu D."/>
            <person name="Crepeau M."/>
            <person name="Gugger P.F."/>
            <person name="Sherman R."/>
            <person name="Stevens K."/>
            <person name="Langley C.H."/>
            <person name="Pellegrini M."/>
            <person name="Salzberg S.L."/>
        </authorList>
    </citation>
    <scope>NUCLEOTIDE SEQUENCE [LARGE SCALE GENOMIC DNA]</scope>
    <source>
        <strain evidence="13 14">cv. SW786</strain>
    </source>
</reference>
<dbReference type="GO" id="GO:0005524">
    <property type="term" value="F:ATP binding"/>
    <property type="evidence" value="ECO:0007669"/>
    <property type="project" value="UniProtKB-KW"/>
</dbReference>
<dbReference type="PROSITE" id="PS00108">
    <property type="entry name" value="PROTEIN_KINASE_ST"/>
    <property type="match status" value="1"/>
</dbReference>
<evidence type="ECO:0000256" key="7">
    <source>
        <dbReference type="ARBA" id="ARBA00022777"/>
    </source>
</evidence>
<evidence type="ECO:0000256" key="1">
    <source>
        <dbReference type="ARBA" id="ARBA00004167"/>
    </source>
</evidence>
<dbReference type="InterPro" id="IPR011009">
    <property type="entry name" value="Kinase-like_dom_sf"/>
</dbReference>
<protein>
    <recommendedName>
        <fullName evidence="12">Protein kinase domain-containing protein</fullName>
    </recommendedName>
</protein>
<evidence type="ECO:0000313" key="14">
    <source>
        <dbReference type="Proteomes" id="UP000594261"/>
    </source>
</evidence>
<evidence type="ECO:0000256" key="11">
    <source>
        <dbReference type="ARBA" id="ARBA00023170"/>
    </source>
</evidence>
<dbReference type="Pfam" id="PF07714">
    <property type="entry name" value="PK_Tyr_Ser-Thr"/>
    <property type="match status" value="1"/>
</dbReference>
<organism evidence="13 14">
    <name type="scientific">Quercus lobata</name>
    <name type="common">Valley oak</name>
    <dbReference type="NCBI Taxonomy" id="97700"/>
    <lineage>
        <taxon>Eukaryota</taxon>
        <taxon>Viridiplantae</taxon>
        <taxon>Streptophyta</taxon>
        <taxon>Embryophyta</taxon>
        <taxon>Tracheophyta</taxon>
        <taxon>Spermatophyta</taxon>
        <taxon>Magnoliopsida</taxon>
        <taxon>eudicotyledons</taxon>
        <taxon>Gunneridae</taxon>
        <taxon>Pentapetalae</taxon>
        <taxon>rosids</taxon>
        <taxon>fabids</taxon>
        <taxon>Fagales</taxon>
        <taxon>Fagaceae</taxon>
        <taxon>Quercus</taxon>
    </lineage>
</organism>
<evidence type="ECO:0000256" key="4">
    <source>
        <dbReference type="ARBA" id="ARBA00022679"/>
    </source>
</evidence>
<dbReference type="SUPFAM" id="SSF56112">
    <property type="entry name" value="Protein kinase-like (PK-like)"/>
    <property type="match status" value="1"/>
</dbReference>
<evidence type="ECO:0000313" key="13">
    <source>
        <dbReference type="EnsemblPlants" id="QL05p018214:mrna"/>
    </source>
</evidence>
<evidence type="ECO:0000256" key="9">
    <source>
        <dbReference type="ARBA" id="ARBA00022989"/>
    </source>
</evidence>
<keyword evidence="11" id="KW-0675">Receptor</keyword>
<dbReference type="FunFam" id="1.10.510.10:FF:000146">
    <property type="entry name" value="LRR receptor-like serine/threonine-protein kinase IOS1"/>
    <property type="match status" value="1"/>
</dbReference>
<dbReference type="InParanoid" id="A0A7N2LMR8"/>
<evidence type="ECO:0000256" key="6">
    <source>
        <dbReference type="ARBA" id="ARBA00022741"/>
    </source>
</evidence>
<dbReference type="GO" id="GO:0016020">
    <property type="term" value="C:membrane"/>
    <property type="evidence" value="ECO:0007669"/>
    <property type="project" value="UniProtKB-SubCell"/>
</dbReference>
<name>A0A7N2LMR8_QUELO</name>
<comment type="subcellular location">
    <subcellularLocation>
        <location evidence="1">Membrane</location>
        <topology evidence="1">Single-pass membrane protein</topology>
    </subcellularLocation>
</comment>
<keyword evidence="6" id="KW-0547">Nucleotide-binding</keyword>
<keyword evidence="14" id="KW-1185">Reference proteome</keyword>
<reference evidence="13" key="2">
    <citation type="submission" date="2021-01" db="UniProtKB">
        <authorList>
            <consortium name="EnsemblPlants"/>
        </authorList>
    </citation>
    <scope>IDENTIFICATION</scope>
</reference>
<keyword evidence="7" id="KW-0418">Kinase</keyword>
<dbReference type="AlphaFoldDB" id="A0A7N2LMR8"/>